<accession>A0A7W8LNA2</accession>
<name>A0A7W8LNA2_9SPIR</name>
<keyword evidence="3" id="KW-1185">Reference proteome</keyword>
<reference evidence="2 3" key="1">
    <citation type="submission" date="2020-08" db="EMBL/GenBank/DDBJ databases">
        <title>Genomic Encyclopedia of Type Strains, Phase IV (KMG-IV): sequencing the most valuable type-strain genomes for metagenomic binning, comparative biology and taxonomic classification.</title>
        <authorList>
            <person name="Goeker M."/>
        </authorList>
    </citation>
    <scope>NUCLEOTIDE SEQUENCE [LARGE SCALE GENOMIC DNA]</scope>
    <source>
        <strain evidence="2 3">DSM 103462</strain>
    </source>
</reference>
<evidence type="ECO:0000256" key="1">
    <source>
        <dbReference type="SAM" id="MobiDB-lite"/>
    </source>
</evidence>
<protein>
    <submittedName>
        <fullName evidence="2">Uncharacterized protein</fullName>
    </submittedName>
</protein>
<dbReference type="EMBL" id="JACHFQ010000008">
    <property type="protein sequence ID" value="MBB5227178.1"/>
    <property type="molecule type" value="Genomic_DNA"/>
</dbReference>
<dbReference type="Proteomes" id="UP000518887">
    <property type="component" value="Unassembled WGS sequence"/>
</dbReference>
<proteinExistence type="predicted"/>
<sequence>MSKKTEQIYKALASLEDLQNQISIINQLEKSKTGAELSLDEKIERTHHLENIEFEMGQAIKSLRFWIASLYSYNGKSTSNAKKAASQENGKKGGRPPKKVTELKRRKTDLEENILPELKREKSVTTDLERESQIESQITEYENELFIIEEKLERWNEEKSLK</sequence>
<comment type="caution">
    <text evidence="2">The sequence shown here is derived from an EMBL/GenBank/DDBJ whole genome shotgun (WGS) entry which is preliminary data.</text>
</comment>
<evidence type="ECO:0000313" key="3">
    <source>
        <dbReference type="Proteomes" id="UP000518887"/>
    </source>
</evidence>
<dbReference type="AlphaFoldDB" id="A0A7W8LNA2"/>
<feature type="region of interest" description="Disordered" evidence="1">
    <location>
        <begin position="77"/>
        <end position="106"/>
    </location>
</feature>
<dbReference type="RefSeq" id="WP_184661148.1">
    <property type="nucleotide sequence ID" value="NZ_JACHFQ010000008.1"/>
</dbReference>
<organism evidence="2 3">
    <name type="scientific">Treponema ruminis</name>
    <dbReference type="NCBI Taxonomy" id="744515"/>
    <lineage>
        <taxon>Bacteria</taxon>
        <taxon>Pseudomonadati</taxon>
        <taxon>Spirochaetota</taxon>
        <taxon>Spirochaetia</taxon>
        <taxon>Spirochaetales</taxon>
        <taxon>Treponemataceae</taxon>
        <taxon>Treponema</taxon>
    </lineage>
</organism>
<evidence type="ECO:0000313" key="2">
    <source>
        <dbReference type="EMBL" id="MBB5227178.1"/>
    </source>
</evidence>
<gene>
    <name evidence="2" type="ORF">HNP76_002574</name>
</gene>